<comment type="pathway">
    <text evidence="4">Cofactor biosynthesis; pyridoxine 5'-phosphate biosynthesis; pyridoxine 5'-phosphate from D-erythrose 4-phosphate: step 5/5.</text>
</comment>
<dbReference type="Gene3D" id="3.20.20.70">
    <property type="entry name" value="Aldolase class I"/>
    <property type="match status" value="1"/>
</dbReference>
<dbReference type="InterPro" id="IPR004569">
    <property type="entry name" value="PyrdxlP_synth_PdxJ"/>
</dbReference>
<evidence type="ECO:0000256" key="1">
    <source>
        <dbReference type="ARBA" id="ARBA00022490"/>
    </source>
</evidence>
<dbReference type="KEGG" id="dej:AWY79_12615"/>
<dbReference type="EMBL" id="SOBK01000009">
    <property type="protein sequence ID" value="TDT87160.1"/>
    <property type="molecule type" value="Genomic_DNA"/>
</dbReference>
<dbReference type="Pfam" id="PF03740">
    <property type="entry name" value="PdxJ"/>
    <property type="match status" value="1"/>
</dbReference>
<dbReference type="NCBIfam" id="TIGR00559">
    <property type="entry name" value="pdxJ"/>
    <property type="match status" value="1"/>
</dbReference>
<dbReference type="Proteomes" id="UP000055611">
    <property type="component" value="Chromosome"/>
</dbReference>
<feature type="active site" description="Proton acceptor" evidence="4">
    <location>
        <position position="43"/>
    </location>
</feature>
<dbReference type="GO" id="GO:0033856">
    <property type="term" value="F:pyridoxine 5'-phosphate synthase activity"/>
    <property type="evidence" value="ECO:0007669"/>
    <property type="project" value="UniProtKB-UniRule"/>
</dbReference>
<comment type="subcellular location">
    <subcellularLocation>
        <location evidence="4">Cytoplasm</location>
    </subcellularLocation>
</comment>
<dbReference type="NCBIfam" id="NF003625">
    <property type="entry name" value="PRK05265.1-3"/>
    <property type="match status" value="1"/>
</dbReference>
<comment type="similarity">
    <text evidence="4">Belongs to the PNP synthase family.</text>
</comment>
<dbReference type="EMBL" id="CP014206">
    <property type="protein sequence ID" value="AMK11896.1"/>
    <property type="molecule type" value="Genomic_DNA"/>
</dbReference>
<keyword evidence="3 4" id="KW-0664">Pyridoxine biosynthesis</keyword>
<feature type="binding site" evidence="4">
    <location>
        <begin position="9"/>
        <end position="10"/>
    </location>
    <ligand>
        <name>1-deoxy-D-xylulose 5-phosphate</name>
        <dbReference type="ChEBI" id="CHEBI:57792"/>
    </ligand>
</feature>
<dbReference type="InterPro" id="IPR013785">
    <property type="entry name" value="Aldolase_TIM"/>
</dbReference>
<dbReference type="GO" id="GO:0008615">
    <property type="term" value="P:pyridoxine biosynthetic process"/>
    <property type="evidence" value="ECO:0007669"/>
    <property type="project" value="UniProtKB-UniRule"/>
</dbReference>
<name>A0A126QQ80_9BACT</name>
<organism evidence="7 9">
    <name type="scientific">Pseudodesulfovibrio indicus</name>
    <dbReference type="NCBI Taxonomy" id="1716143"/>
    <lineage>
        <taxon>Bacteria</taxon>
        <taxon>Pseudomonadati</taxon>
        <taxon>Thermodesulfobacteriota</taxon>
        <taxon>Desulfovibrionia</taxon>
        <taxon>Desulfovibrionales</taxon>
        <taxon>Desulfovibrionaceae</taxon>
    </lineage>
</organism>
<dbReference type="HAMAP" id="MF_00279">
    <property type="entry name" value="PdxJ"/>
    <property type="match status" value="1"/>
</dbReference>
<feature type="binding site" evidence="4">
    <location>
        <position position="50"/>
    </location>
    <ligand>
        <name>1-deoxy-D-xylulose 5-phosphate</name>
        <dbReference type="ChEBI" id="CHEBI:57792"/>
    </ligand>
</feature>
<feature type="binding site" evidence="4">
    <location>
        <position position="18"/>
    </location>
    <ligand>
        <name>3-amino-2-oxopropyl phosphate</name>
        <dbReference type="ChEBI" id="CHEBI:57279"/>
    </ligand>
</feature>
<proteinExistence type="inferred from homology"/>
<comment type="function">
    <text evidence="4">Catalyzes the complicated ring closure reaction between the two acyclic compounds 1-deoxy-D-xylulose-5-phosphate (DXP) and 3-amino-2-oxopropyl phosphate (1-amino-acetone-3-phosphate or AAP) to form pyridoxine 5'-phosphate (PNP) and inorganic phosphate.</text>
</comment>
<protein>
    <recommendedName>
        <fullName evidence="4 5">Pyridoxine 5'-phosphate synthase</fullName>
        <shortName evidence="4">PNP synthase</shortName>
        <ecNumber evidence="4 5">2.6.99.2</ecNumber>
    </recommendedName>
</protein>
<evidence type="ECO:0000313" key="9">
    <source>
        <dbReference type="Proteomes" id="UP000295506"/>
    </source>
</evidence>
<dbReference type="PANTHER" id="PTHR30456">
    <property type="entry name" value="PYRIDOXINE 5'-PHOSPHATE SYNTHASE"/>
    <property type="match status" value="1"/>
</dbReference>
<comment type="catalytic activity">
    <reaction evidence="4">
        <text>3-amino-2-oxopropyl phosphate + 1-deoxy-D-xylulose 5-phosphate = pyridoxine 5'-phosphate + phosphate + 2 H2O + H(+)</text>
        <dbReference type="Rhea" id="RHEA:15265"/>
        <dbReference type="ChEBI" id="CHEBI:15377"/>
        <dbReference type="ChEBI" id="CHEBI:15378"/>
        <dbReference type="ChEBI" id="CHEBI:43474"/>
        <dbReference type="ChEBI" id="CHEBI:57279"/>
        <dbReference type="ChEBI" id="CHEBI:57792"/>
        <dbReference type="ChEBI" id="CHEBI:58589"/>
        <dbReference type="EC" id="2.6.99.2"/>
    </reaction>
</comment>
<feature type="site" description="Transition state stabilizer" evidence="4">
    <location>
        <position position="151"/>
    </location>
</feature>
<feature type="active site" description="Proton donor" evidence="4">
    <location>
        <position position="191"/>
    </location>
</feature>
<evidence type="ECO:0000256" key="4">
    <source>
        <dbReference type="HAMAP-Rule" id="MF_00279"/>
    </source>
</evidence>
<dbReference type="CDD" id="cd00003">
    <property type="entry name" value="PNPsynthase"/>
    <property type="match status" value="1"/>
</dbReference>
<comment type="subunit">
    <text evidence="4">Homooctamer; tetramer of dimers.</text>
</comment>
<dbReference type="PANTHER" id="PTHR30456:SF0">
    <property type="entry name" value="PYRIDOXINE 5'-PHOSPHATE SYNTHASE"/>
    <property type="match status" value="1"/>
</dbReference>
<feature type="binding site" evidence="4">
    <location>
        <position position="7"/>
    </location>
    <ligand>
        <name>3-amino-2-oxopropyl phosphate</name>
        <dbReference type="ChEBI" id="CHEBI:57279"/>
    </ligand>
</feature>
<dbReference type="EC" id="2.6.99.2" evidence="4 5"/>
<keyword evidence="1 4" id="KW-0963">Cytoplasm</keyword>
<evidence type="ECO:0000256" key="2">
    <source>
        <dbReference type="ARBA" id="ARBA00022679"/>
    </source>
</evidence>
<dbReference type="OrthoDB" id="9806590at2"/>
<dbReference type="SUPFAM" id="SSF63892">
    <property type="entry name" value="Pyridoxine 5'-phosphate synthase"/>
    <property type="match status" value="1"/>
</dbReference>
<feature type="active site" description="Proton acceptor" evidence="4">
    <location>
        <position position="70"/>
    </location>
</feature>
<dbReference type="AlphaFoldDB" id="A0A126QQ80"/>
<evidence type="ECO:0000256" key="5">
    <source>
        <dbReference type="NCBIfam" id="TIGR00559"/>
    </source>
</evidence>
<dbReference type="GO" id="GO:0005829">
    <property type="term" value="C:cytosol"/>
    <property type="evidence" value="ECO:0007669"/>
    <property type="project" value="TreeGrafter"/>
</dbReference>
<dbReference type="InterPro" id="IPR036130">
    <property type="entry name" value="Pyridoxine-5'_phos_synth"/>
</dbReference>
<evidence type="ECO:0000313" key="7">
    <source>
        <dbReference type="EMBL" id="TDT87160.1"/>
    </source>
</evidence>
<evidence type="ECO:0000256" key="3">
    <source>
        <dbReference type="ARBA" id="ARBA00023096"/>
    </source>
</evidence>
<dbReference type="Proteomes" id="UP000295506">
    <property type="component" value="Unassembled WGS sequence"/>
</dbReference>
<reference evidence="6 8" key="1">
    <citation type="journal article" date="2016" name="Front. Microbiol.">
        <title>Genome Sequence of the Piezophilic, Mesophilic Sulfate-Reducing Bacterium Desulfovibrio indicus J2T.</title>
        <authorList>
            <person name="Cao J."/>
            <person name="Maignien L."/>
            <person name="Shao Z."/>
            <person name="Alain K."/>
            <person name="Jebbar M."/>
        </authorList>
    </citation>
    <scope>NUCLEOTIDE SEQUENCE [LARGE SCALE GENOMIC DNA]</scope>
    <source>
        <strain evidence="6 8">J2</strain>
    </source>
</reference>
<feature type="binding site" evidence="4">
    <location>
        <position position="100"/>
    </location>
    <ligand>
        <name>1-deoxy-D-xylulose 5-phosphate</name>
        <dbReference type="ChEBI" id="CHEBI:57792"/>
    </ligand>
</feature>
<accession>A0A126QQ80</accession>
<evidence type="ECO:0000313" key="8">
    <source>
        <dbReference type="Proteomes" id="UP000055611"/>
    </source>
</evidence>
<evidence type="ECO:0000313" key="6">
    <source>
        <dbReference type="EMBL" id="AMK11896.1"/>
    </source>
</evidence>
<dbReference type="NCBIfam" id="NF003627">
    <property type="entry name" value="PRK05265.1-5"/>
    <property type="match status" value="1"/>
</dbReference>
<feature type="binding site" evidence="4">
    <location>
        <position position="45"/>
    </location>
    <ligand>
        <name>1-deoxy-D-xylulose 5-phosphate</name>
        <dbReference type="ChEBI" id="CHEBI:57792"/>
    </ligand>
</feature>
<dbReference type="RefSeq" id="WP_066804475.1">
    <property type="nucleotide sequence ID" value="NZ_CP014206.1"/>
</dbReference>
<feature type="binding site" evidence="4">
    <location>
        <position position="192"/>
    </location>
    <ligand>
        <name>3-amino-2-oxopropyl phosphate</name>
        <dbReference type="ChEBI" id="CHEBI:57279"/>
    </ligand>
</feature>
<feature type="binding site" evidence="4">
    <location>
        <begin position="213"/>
        <end position="214"/>
    </location>
    <ligand>
        <name>3-amino-2-oxopropyl phosphate</name>
        <dbReference type="ChEBI" id="CHEBI:57279"/>
    </ligand>
</feature>
<sequence length="241" mass="26661">MPVLVVNVDHVATLRQARMGIEPEPVTAAYMAEMAGATGIIVHLREDRRHIQDRDVELIRKTCNTRLHLEMAATKEMQSIALSVMPEMVCLVPEKRQELTTEGGLNCIGREKELKKFLAPIHDKGIRASLFIDADPKQIEAAVATGAEFIEIHTGHYADAKEYGARQVELQKIIKGVALAKDVGLKVNLGHGLNYRNILNFKDVPGISEYSIGHAIMARAIYVGLDRAVRDMAGLIRTFAD</sequence>
<keyword evidence="2 4" id="KW-0808">Transferase</keyword>
<keyword evidence="8" id="KW-1185">Reference proteome</keyword>
<reference evidence="7 9" key="2">
    <citation type="submission" date="2019-03" db="EMBL/GenBank/DDBJ databases">
        <title>Genomic Encyclopedia of Type Strains, Phase IV (KMG-IV): sequencing the most valuable type-strain genomes for metagenomic binning, comparative biology and taxonomic classification.</title>
        <authorList>
            <person name="Goeker M."/>
        </authorList>
    </citation>
    <scope>NUCLEOTIDE SEQUENCE [LARGE SCALE GENOMIC DNA]</scope>
    <source>
        <strain evidence="7 9">DSM 101483</strain>
    </source>
</reference>
<gene>
    <name evidence="4" type="primary">pdxJ</name>
    <name evidence="6" type="ORF">AWY79_12615</name>
    <name evidence="7" type="ORF">EDC59_10947</name>
</gene>